<evidence type="ECO:0000313" key="2">
    <source>
        <dbReference type="Proteomes" id="UP000252519"/>
    </source>
</evidence>
<comment type="caution">
    <text evidence="1">The sequence shown here is derived from an EMBL/GenBank/DDBJ whole genome shotgun (WGS) entry which is preliminary data.</text>
</comment>
<accession>A0A368H1L5</accession>
<dbReference type="STRING" id="29170.A0A368H1L5"/>
<dbReference type="Pfam" id="PF10154">
    <property type="entry name" value="Fy-3"/>
    <property type="match status" value="1"/>
</dbReference>
<dbReference type="OrthoDB" id="415359at2759"/>
<dbReference type="AlphaFoldDB" id="A0A368H1L5"/>
<name>A0A368H1L5_ANCCA</name>
<evidence type="ECO:0000313" key="1">
    <source>
        <dbReference type="EMBL" id="RCN49127.1"/>
    </source>
</evidence>
<proteinExistence type="predicted"/>
<dbReference type="EMBL" id="JOJR01000037">
    <property type="protein sequence ID" value="RCN49127.1"/>
    <property type="molecule type" value="Genomic_DNA"/>
</dbReference>
<protein>
    <submittedName>
        <fullName evidence="1">Uncharacterized protein</fullName>
    </submittedName>
</protein>
<organism evidence="1 2">
    <name type="scientific">Ancylostoma caninum</name>
    <name type="common">Dog hookworm</name>
    <dbReference type="NCBI Taxonomy" id="29170"/>
    <lineage>
        <taxon>Eukaryota</taxon>
        <taxon>Metazoa</taxon>
        <taxon>Ecdysozoa</taxon>
        <taxon>Nematoda</taxon>
        <taxon>Chromadorea</taxon>
        <taxon>Rhabditida</taxon>
        <taxon>Rhabditina</taxon>
        <taxon>Rhabditomorpha</taxon>
        <taxon>Strongyloidea</taxon>
        <taxon>Ancylostomatidae</taxon>
        <taxon>Ancylostomatinae</taxon>
        <taxon>Ancylostoma</taxon>
    </lineage>
</organism>
<dbReference type="Proteomes" id="UP000252519">
    <property type="component" value="Unassembled WGS sequence"/>
</dbReference>
<reference evidence="1 2" key="1">
    <citation type="submission" date="2014-10" db="EMBL/GenBank/DDBJ databases">
        <title>Draft genome of the hookworm Ancylostoma caninum.</title>
        <authorList>
            <person name="Mitreva M."/>
        </authorList>
    </citation>
    <scope>NUCLEOTIDE SEQUENCE [LARGE SCALE GENOMIC DNA]</scope>
    <source>
        <strain evidence="1 2">Baltimore</strain>
    </source>
</reference>
<keyword evidence="2" id="KW-1185">Reference proteome</keyword>
<dbReference type="GO" id="GO:0005737">
    <property type="term" value="C:cytoplasm"/>
    <property type="evidence" value="ECO:0007669"/>
    <property type="project" value="TreeGrafter"/>
</dbReference>
<dbReference type="InterPro" id="IPR019311">
    <property type="entry name" value="Fy-3"/>
</dbReference>
<sequence length="235" mass="26994">MSVDKTVICTYVISEKLAQYTTLDRDLLKIDIPIPLPEFSDVDEYAAVFGSRGLFETVNEVDLRKELVRFVHDQTQRIQDERGDELIKNALESGFELPDCDPSPHLVMDQSENFANKFSFIMRNSPSHELAELMRRQISMMNEMSQIIRVRNWDVAELTNKCENAVNDASFNADVHPHQLSNLNEKLRNLHASYACQVEGLAEKQRKEFRDMVDTLYNGGSILDGREIVEDIPEL</sequence>
<gene>
    <name evidence="1" type="ORF">ANCCAN_04698</name>
</gene>
<dbReference type="PANTHER" id="PTHR16525">
    <property type="entry name" value="PROTEIN C12ORF4"/>
    <property type="match status" value="1"/>
</dbReference>
<dbReference type="PANTHER" id="PTHR16525:SF0">
    <property type="entry name" value="PROTEIN C12ORF4"/>
    <property type="match status" value="1"/>
</dbReference>